<sequence>MRKRVSALLVLAFLLSGCGENDLKKDTTDKSVETTQSVESTDTTETKDSDATKTEEEVMDEANKETAETMEAGKDEPLRVTQVTIMGQNNIIAKLISADGKTLDPSIDTSIDKLKGIQEKVKSALDYLNNTQDNLSDKNVAIDKLKLASEKLGELITSCEKNGSPEEKLEKAKALKDAYGNAVKAIMKVSKV</sequence>
<proteinExistence type="predicted"/>
<dbReference type="HOGENOM" id="CLU_1412993_0_0_9"/>
<accession>D9SM35</accession>
<evidence type="ECO:0000313" key="3">
    <source>
        <dbReference type="Proteomes" id="UP000002730"/>
    </source>
</evidence>
<organism evidence="2 3">
    <name type="scientific">Clostridium cellulovorans (strain ATCC 35296 / DSM 3052 / OCM 3 / 743B)</name>
    <dbReference type="NCBI Taxonomy" id="573061"/>
    <lineage>
        <taxon>Bacteria</taxon>
        <taxon>Bacillati</taxon>
        <taxon>Bacillota</taxon>
        <taxon>Clostridia</taxon>
        <taxon>Eubacteriales</taxon>
        <taxon>Clostridiaceae</taxon>
        <taxon>Clostridium</taxon>
    </lineage>
</organism>
<feature type="compositionally biased region" description="Basic and acidic residues" evidence="1">
    <location>
        <begin position="44"/>
        <end position="58"/>
    </location>
</feature>
<dbReference type="EMBL" id="CP002160">
    <property type="protein sequence ID" value="ADL51766.1"/>
    <property type="molecule type" value="Genomic_DNA"/>
</dbReference>
<evidence type="ECO:0008006" key="4">
    <source>
        <dbReference type="Google" id="ProtNLM"/>
    </source>
</evidence>
<keyword evidence="3" id="KW-1185">Reference proteome</keyword>
<dbReference type="AlphaFoldDB" id="D9SM35"/>
<evidence type="ECO:0000256" key="1">
    <source>
        <dbReference type="SAM" id="MobiDB-lite"/>
    </source>
</evidence>
<dbReference type="KEGG" id="ccb:Clocel_2023"/>
<reference evidence="2 3" key="1">
    <citation type="submission" date="2010-08" db="EMBL/GenBank/DDBJ databases">
        <title>Complete sequence of Clostridium cellulovorans 743B.</title>
        <authorList>
            <consortium name="US DOE Joint Genome Institute"/>
            <person name="Lucas S."/>
            <person name="Copeland A."/>
            <person name="Lapidus A."/>
            <person name="Cheng J.-F."/>
            <person name="Bruce D."/>
            <person name="Goodwin L."/>
            <person name="Pitluck S."/>
            <person name="Chertkov O."/>
            <person name="Detter J.C."/>
            <person name="Han C."/>
            <person name="Tapia R."/>
            <person name="Land M."/>
            <person name="Hauser L."/>
            <person name="Chang Y.-J."/>
            <person name="Jeffries C."/>
            <person name="Kyrpides N."/>
            <person name="Ivanova N."/>
            <person name="Mikhailova N."/>
            <person name="Hemme C.L."/>
            <person name="Woyke T."/>
        </authorList>
    </citation>
    <scope>NUCLEOTIDE SEQUENCE [LARGE SCALE GENOMIC DNA]</scope>
    <source>
        <strain evidence="3">ATCC 35296 / DSM 3052 / OCM 3 / 743B</strain>
    </source>
</reference>
<dbReference type="PROSITE" id="PS51257">
    <property type="entry name" value="PROKAR_LIPOPROTEIN"/>
    <property type="match status" value="1"/>
</dbReference>
<protein>
    <recommendedName>
        <fullName evidence="4">Lipoprotein</fullName>
    </recommendedName>
</protein>
<feature type="region of interest" description="Disordered" evidence="1">
    <location>
        <begin position="22"/>
        <end position="58"/>
    </location>
</feature>
<dbReference type="Proteomes" id="UP000002730">
    <property type="component" value="Chromosome"/>
</dbReference>
<evidence type="ECO:0000313" key="2">
    <source>
        <dbReference type="EMBL" id="ADL51766.1"/>
    </source>
</evidence>
<gene>
    <name evidence="2" type="ordered locus">Clocel_2023</name>
</gene>
<name>D9SM35_CLOC7</name>
<dbReference type="RefSeq" id="WP_010077015.1">
    <property type="nucleotide sequence ID" value="NC_014393.1"/>
</dbReference>
<feature type="compositionally biased region" description="Basic and acidic residues" evidence="1">
    <location>
        <begin position="22"/>
        <end position="32"/>
    </location>
</feature>